<gene>
    <name evidence="4" type="ORF">POTOM_046162</name>
</gene>
<dbReference type="Proteomes" id="UP000886885">
    <property type="component" value="Chromosome 14A"/>
</dbReference>
<keyword evidence="1" id="KW-0677">Repeat</keyword>
<dbReference type="InterPro" id="IPR050145">
    <property type="entry name" value="Centrin_CML-like"/>
</dbReference>
<feature type="domain" description="EF-hand" evidence="3">
    <location>
        <begin position="183"/>
        <end position="212"/>
    </location>
</feature>
<feature type="domain" description="EF-hand" evidence="3">
    <location>
        <begin position="14"/>
        <end position="49"/>
    </location>
</feature>
<comment type="caution">
    <text evidence="4">The sequence shown here is derived from an EMBL/GenBank/DDBJ whole genome shotgun (WGS) entry which is preliminary data.</text>
</comment>
<keyword evidence="2" id="KW-0106">Calcium</keyword>
<evidence type="ECO:0000259" key="3">
    <source>
        <dbReference type="PROSITE" id="PS50222"/>
    </source>
</evidence>
<dbReference type="PROSITE" id="PS50222">
    <property type="entry name" value="EF_HAND_2"/>
    <property type="match status" value="3"/>
</dbReference>
<name>A0A8X8CB76_POPTO</name>
<dbReference type="InterPro" id="IPR002048">
    <property type="entry name" value="EF_hand_dom"/>
</dbReference>
<dbReference type="PANTHER" id="PTHR23050">
    <property type="entry name" value="CALCIUM BINDING PROTEIN"/>
    <property type="match status" value="1"/>
</dbReference>
<dbReference type="AlphaFoldDB" id="A0A8X8CB76"/>
<dbReference type="GO" id="GO:0005509">
    <property type="term" value="F:calcium ion binding"/>
    <property type="evidence" value="ECO:0007669"/>
    <property type="project" value="InterPro"/>
</dbReference>
<evidence type="ECO:0000313" key="4">
    <source>
        <dbReference type="EMBL" id="KAG6749119.1"/>
    </source>
</evidence>
<evidence type="ECO:0000256" key="1">
    <source>
        <dbReference type="ARBA" id="ARBA00022737"/>
    </source>
</evidence>
<organism evidence="4 5">
    <name type="scientific">Populus tomentosa</name>
    <name type="common">Chinese white poplar</name>
    <dbReference type="NCBI Taxonomy" id="118781"/>
    <lineage>
        <taxon>Eukaryota</taxon>
        <taxon>Viridiplantae</taxon>
        <taxon>Streptophyta</taxon>
        <taxon>Embryophyta</taxon>
        <taxon>Tracheophyta</taxon>
        <taxon>Spermatophyta</taxon>
        <taxon>Magnoliopsida</taxon>
        <taxon>eudicotyledons</taxon>
        <taxon>Gunneridae</taxon>
        <taxon>Pentapetalae</taxon>
        <taxon>rosids</taxon>
        <taxon>fabids</taxon>
        <taxon>Malpighiales</taxon>
        <taxon>Salicaceae</taxon>
        <taxon>Saliceae</taxon>
        <taxon>Populus</taxon>
    </lineage>
</organism>
<dbReference type="PROSITE" id="PS00018">
    <property type="entry name" value="EF_HAND_1"/>
    <property type="match status" value="4"/>
</dbReference>
<dbReference type="OrthoDB" id="26525at2759"/>
<dbReference type="SMART" id="SM00054">
    <property type="entry name" value="EFh"/>
    <property type="match status" value="3"/>
</dbReference>
<dbReference type="InterPro" id="IPR018247">
    <property type="entry name" value="EF_Hand_1_Ca_BS"/>
</dbReference>
<proteinExistence type="predicted"/>
<evidence type="ECO:0000256" key="2">
    <source>
        <dbReference type="ARBA" id="ARBA00022837"/>
    </source>
</evidence>
<dbReference type="CDD" id="cd00051">
    <property type="entry name" value="EFh"/>
    <property type="match status" value="1"/>
</dbReference>
<feature type="domain" description="EF-hand" evidence="3">
    <location>
        <begin position="143"/>
        <end position="178"/>
    </location>
</feature>
<dbReference type="Pfam" id="PF13202">
    <property type="entry name" value="EF-hand_5"/>
    <property type="match status" value="3"/>
</dbReference>
<sequence>MGIKLREVNKNIMTLEEFKNWILKEIDDNKDGKINKHELAAAVRRHGGWFANWKAKWGVWAADSNGNGVVDDSEISNLVDFAHKNLDRWDFEVSGGKNILFLYSLPHSKPNFLLLWLIRKWPSCTEHTSAGTCCISVDGKRVMSIEQFKRWLRKFDADKDGKISRKELEDAIPGGWFTRWKGKRRIRSADTNGNGFIDESEINNLVEFAHKYLGVKIVQLKNV</sequence>
<reference evidence="4" key="1">
    <citation type="journal article" date="2020" name="bioRxiv">
        <title>Hybrid origin of Populus tomentosa Carr. identified through genome sequencing and phylogenomic analysis.</title>
        <authorList>
            <person name="An X."/>
            <person name="Gao K."/>
            <person name="Chen Z."/>
            <person name="Li J."/>
            <person name="Yang X."/>
            <person name="Yang X."/>
            <person name="Zhou J."/>
            <person name="Guo T."/>
            <person name="Zhao T."/>
            <person name="Huang S."/>
            <person name="Miao D."/>
            <person name="Khan W.U."/>
            <person name="Rao P."/>
            <person name="Ye M."/>
            <person name="Lei B."/>
            <person name="Liao W."/>
            <person name="Wang J."/>
            <person name="Ji L."/>
            <person name="Li Y."/>
            <person name="Guo B."/>
            <person name="Mustafa N.S."/>
            <person name="Li S."/>
            <person name="Yun Q."/>
            <person name="Keller S.R."/>
            <person name="Mao J."/>
            <person name="Zhang R."/>
            <person name="Strauss S.H."/>
        </authorList>
    </citation>
    <scope>NUCLEOTIDE SEQUENCE</scope>
    <source>
        <strain evidence="4">GM15</strain>
        <tissue evidence="4">Leaf</tissue>
    </source>
</reference>
<evidence type="ECO:0000313" key="5">
    <source>
        <dbReference type="Proteomes" id="UP000886885"/>
    </source>
</evidence>
<keyword evidence="5" id="KW-1185">Reference proteome</keyword>
<protein>
    <recommendedName>
        <fullName evidence="3">EF-hand domain-containing protein</fullName>
    </recommendedName>
</protein>
<accession>A0A8X8CB76</accession>
<dbReference type="EMBL" id="JAAWWB010000027">
    <property type="protein sequence ID" value="KAG6749119.1"/>
    <property type="molecule type" value="Genomic_DNA"/>
</dbReference>